<dbReference type="InterPro" id="IPR003735">
    <property type="entry name" value="Metal_Tscrpt_repr"/>
</dbReference>
<dbReference type="PANTHER" id="PTHR33677:SF3">
    <property type="entry name" value="COPPER-SENSING TRANSCRIPTIONAL REPRESSOR RICR"/>
    <property type="match status" value="1"/>
</dbReference>
<accession>A0A4R8H002</accession>
<name>A0A4R8H002_9FIRM</name>
<dbReference type="STRING" id="926561.GCA_000379025_00741"/>
<dbReference type="PANTHER" id="PTHR33677">
    <property type="entry name" value="TRANSCRIPTIONAL REPRESSOR FRMR-RELATED"/>
    <property type="match status" value="1"/>
</dbReference>
<evidence type="ECO:0000313" key="3">
    <source>
        <dbReference type="Proteomes" id="UP000295832"/>
    </source>
</evidence>
<dbReference type="Gene3D" id="1.20.58.1000">
    <property type="entry name" value="Metal-sensitive repressor, helix protomer"/>
    <property type="match status" value="1"/>
</dbReference>
<dbReference type="InterPro" id="IPR038390">
    <property type="entry name" value="Metal_Tscrpt_repr_sf"/>
</dbReference>
<evidence type="ECO:0000256" key="1">
    <source>
        <dbReference type="SAM" id="Coils"/>
    </source>
</evidence>
<dbReference type="RefSeq" id="WP_134115688.1">
    <property type="nucleotide sequence ID" value="NZ_SOEG01000006.1"/>
</dbReference>
<dbReference type="Proteomes" id="UP000295832">
    <property type="component" value="Unassembled WGS sequence"/>
</dbReference>
<dbReference type="Pfam" id="PF02583">
    <property type="entry name" value="Trns_repr_metal"/>
    <property type="match status" value="1"/>
</dbReference>
<dbReference type="GO" id="GO:0045892">
    <property type="term" value="P:negative regulation of DNA-templated transcription"/>
    <property type="evidence" value="ECO:0007669"/>
    <property type="project" value="UniProtKB-ARBA"/>
</dbReference>
<protein>
    <submittedName>
        <fullName evidence="2">DNA-binding FrmR family transcriptional regulator</fullName>
    </submittedName>
</protein>
<dbReference type="CDD" id="cd10148">
    <property type="entry name" value="CsoR-like_DUF156"/>
    <property type="match status" value="1"/>
</dbReference>
<proteinExistence type="predicted"/>
<keyword evidence="3" id="KW-1185">Reference proteome</keyword>
<sequence>MVSYKSEKDQLINRLKRVEGQVRGLQRMIDDEKYCVDVLTQIAAVKGALNKVGMNILEKHTHGCVKHAVSNEEGDKIINELMDVIFKFTK</sequence>
<dbReference type="GO" id="GO:0046872">
    <property type="term" value="F:metal ion binding"/>
    <property type="evidence" value="ECO:0007669"/>
    <property type="project" value="InterPro"/>
</dbReference>
<keyword evidence="2" id="KW-0238">DNA-binding</keyword>
<keyword evidence="1" id="KW-0175">Coiled coil</keyword>
<reference evidence="2 3" key="1">
    <citation type="submission" date="2019-03" db="EMBL/GenBank/DDBJ databases">
        <title>Subsurface microbial communities from deep shales in Ohio and West Virginia, USA.</title>
        <authorList>
            <person name="Wrighton K."/>
        </authorList>
    </citation>
    <scope>NUCLEOTIDE SEQUENCE [LARGE SCALE GENOMIC DNA]</scope>
    <source>
        <strain evidence="2 3">MSL 6dP</strain>
    </source>
</reference>
<feature type="coiled-coil region" evidence="1">
    <location>
        <begin position="1"/>
        <end position="28"/>
    </location>
</feature>
<gene>
    <name evidence="2" type="ORF">C7959_10668</name>
</gene>
<dbReference type="GO" id="GO:0003677">
    <property type="term" value="F:DNA binding"/>
    <property type="evidence" value="ECO:0007669"/>
    <property type="project" value="UniProtKB-KW"/>
</dbReference>
<evidence type="ECO:0000313" key="2">
    <source>
        <dbReference type="EMBL" id="TDX52505.1"/>
    </source>
</evidence>
<comment type="caution">
    <text evidence="2">The sequence shown here is derived from an EMBL/GenBank/DDBJ whole genome shotgun (WGS) entry which is preliminary data.</text>
</comment>
<organism evidence="2 3">
    <name type="scientific">Orenia marismortui</name>
    <dbReference type="NCBI Taxonomy" id="46469"/>
    <lineage>
        <taxon>Bacteria</taxon>
        <taxon>Bacillati</taxon>
        <taxon>Bacillota</taxon>
        <taxon>Clostridia</taxon>
        <taxon>Halanaerobiales</taxon>
        <taxon>Halobacteroidaceae</taxon>
        <taxon>Orenia</taxon>
    </lineage>
</organism>
<dbReference type="EMBL" id="SOEG01000006">
    <property type="protein sequence ID" value="TDX52505.1"/>
    <property type="molecule type" value="Genomic_DNA"/>
</dbReference>
<dbReference type="AlphaFoldDB" id="A0A4R8H002"/>